<dbReference type="OrthoDB" id="676141at2759"/>
<evidence type="ECO:0000256" key="1">
    <source>
        <dbReference type="SAM" id="MobiDB-lite"/>
    </source>
</evidence>
<protein>
    <submittedName>
        <fullName evidence="2">Uncharacterized protein</fullName>
    </submittedName>
</protein>
<name>A0A2I0B7R2_9ASPA</name>
<feature type="compositionally biased region" description="Basic and acidic residues" evidence="1">
    <location>
        <begin position="304"/>
        <end position="327"/>
    </location>
</feature>
<proteinExistence type="predicted"/>
<dbReference type="PANTHER" id="PTHR33673">
    <property type="entry name" value="SUPPRESSOR SRP40-LIKE PROTEIN"/>
    <property type="match status" value="1"/>
</dbReference>
<reference evidence="2 3" key="1">
    <citation type="journal article" date="2017" name="Nature">
        <title>The Apostasia genome and the evolution of orchids.</title>
        <authorList>
            <person name="Zhang G.Q."/>
            <person name="Liu K.W."/>
            <person name="Li Z."/>
            <person name="Lohaus R."/>
            <person name="Hsiao Y.Y."/>
            <person name="Niu S.C."/>
            <person name="Wang J.Y."/>
            <person name="Lin Y.C."/>
            <person name="Xu Q."/>
            <person name="Chen L.J."/>
            <person name="Yoshida K."/>
            <person name="Fujiwara S."/>
            <person name="Wang Z.W."/>
            <person name="Zhang Y.Q."/>
            <person name="Mitsuda N."/>
            <person name="Wang M."/>
            <person name="Liu G.H."/>
            <person name="Pecoraro L."/>
            <person name="Huang H.X."/>
            <person name="Xiao X.J."/>
            <person name="Lin M."/>
            <person name="Wu X.Y."/>
            <person name="Wu W.L."/>
            <person name="Chen Y.Y."/>
            <person name="Chang S.B."/>
            <person name="Sakamoto S."/>
            <person name="Ohme-Takagi M."/>
            <person name="Yagi M."/>
            <person name="Zeng S.J."/>
            <person name="Shen C.Y."/>
            <person name="Yeh C.M."/>
            <person name="Luo Y.B."/>
            <person name="Tsai W.C."/>
            <person name="Van de Peer Y."/>
            <person name="Liu Z.J."/>
        </authorList>
    </citation>
    <scope>NUCLEOTIDE SEQUENCE [LARGE SCALE GENOMIC DNA]</scope>
    <source>
        <strain evidence="3">cv. Shenzhen</strain>
        <tissue evidence="2">Stem</tissue>
    </source>
</reference>
<dbReference type="STRING" id="1088818.A0A2I0B7R2"/>
<sequence length="408" mass="43720">MDITSEELAGDHNPPLLRRDSGASFETSFVSPVAAEGQHHQLPMIDLNARSEKKEKNEEDTSSSSSSDSDSDSNSDDDFFQIDAPELIQMPPGPAPEPDPMPANPMIDLLINHINVSDLTTNSSELRPKEDIQGREANGGACVAGVAGDERQSPPVVQTPVVQSPVVQSPVVQVMVRSDATDPNRIPSSVFTRSSASAASPMEWSVASNESLFSIHMGNTSFSRDHVFLMGRSGDLTGMYTSGPLDYPPPLPPLVSPAAMLSPGGTVRSKLVEMDEVDETEDAVGSAEAASANDEAMKEVMRKAAEVKEKDRSTAERLGRSISRHSDGSTTSFRSFAFPILTGDGRNGSIRRDSMHHLDHQPPALSMETPKVGAPATVSRAARSATTSTTGSRQRRWFSCLSCCSFCC</sequence>
<dbReference type="PANTHER" id="PTHR33673:SF36">
    <property type="entry name" value="MYB-LIKE PROTEIN Q"/>
    <property type="match status" value="1"/>
</dbReference>
<accession>A0A2I0B7R2</accession>
<gene>
    <name evidence="2" type="ORF">AXF42_Ash004828</name>
</gene>
<feature type="compositionally biased region" description="Acidic residues" evidence="1">
    <location>
        <begin position="69"/>
        <end position="79"/>
    </location>
</feature>
<evidence type="ECO:0000313" key="2">
    <source>
        <dbReference type="EMBL" id="PKA63819.1"/>
    </source>
</evidence>
<organism evidence="2 3">
    <name type="scientific">Apostasia shenzhenica</name>
    <dbReference type="NCBI Taxonomy" id="1088818"/>
    <lineage>
        <taxon>Eukaryota</taxon>
        <taxon>Viridiplantae</taxon>
        <taxon>Streptophyta</taxon>
        <taxon>Embryophyta</taxon>
        <taxon>Tracheophyta</taxon>
        <taxon>Spermatophyta</taxon>
        <taxon>Magnoliopsida</taxon>
        <taxon>Liliopsida</taxon>
        <taxon>Asparagales</taxon>
        <taxon>Orchidaceae</taxon>
        <taxon>Apostasioideae</taxon>
        <taxon>Apostasia</taxon>
    </lineage>
</organism>
<dbReference type="AlphaFoldDB" id="A0A2I0B7R2"/>
<feature type="region of interest" description="Disordered" evidence="1">
    <location>
        <begin position="304"/>
        <end position="328"/>
    </location>
</feature>
<dbReference type="EMBL" id="KZ451906">
    <property type="protein sequence ID" value="PKA63819.1"/>
    <property type="molecule type" value="Genomic_DNA"/>
</dbReference>
<keyword evidence="3" id="KW-1185">Reference proteome</keyword>
<feature type="region of interest" description="Disordered" evidence="1">
    <location>
        <begin position="1"/>
        <end position="79"/>
    </location>
</feature>
<feature type="compositionally biased region" description="Basic and acidic residues" evidence="1">
    <location>
        <begin position="49"/>
        <end position="59"/>
    </location>
</feature>
<evidence type="ECO:0000313" key="3">
    <source>
        <dbReference type="Proteomes" id="UP000236161"/>
    </source>
</evidence>
<dbReference type="Proteomes" id="UP000236161">
    <property type="component" value="Unassembled WGS sequence"/>
</dbReference>